<evidence type="ECO:0000256" key="5">
    <source>
        <dbReference type="ARBA" id="ARBA00023012"/>
    </source>
</evidence>
<dbReference type="InterPro" id="IPR011006">
    <property type="entry name" value="CheY-like_superfamily"/>
</dbReference>
<dbReference type="InterPro" id="IPR009057">
    <property type="entry name" value="Homeodomain-like_sf"/>
</dbReference>
<dbReference type="InterPro" id="IPR018062">
    <property type="entry name" value="HTH_AraC-typ_CS"/>
</dbReference>
<keyword evidence="7" id="KW-0238">DNA-binding</keyword>
<keyword evidence="4 10" id="KW-0597">Phosphoprotein</keyword>
<dbReference type="PROSITE" id="PS00041">
    <property type="entry name" value="HTH_ARAC_FAMILY_1"/>
    <property type="match status" value="1"/>
</dbReference>
<dbReference type="Gene3D" id="1.10.10.60">
    <property type="entry name" value="Homeodomain-like"/>
    <property type="match status" value="2"/>
</dbReference>
<comment type="caution">
    <text evidence="13">The sequence shown here is derived from an EMBL/GenBank/DDBJ whole genome shotgun (WGS) entry which is preliminary data.</text>
</comment>
<dbReference type="STRING" id="180332.GCA_000797495_02370"/>
<evidence type="ECO:0000256" key="10">
    <source>
        <dbReference type="PROSITE-ProRule" id="PRU00169"/>
    </source>
</evidence>
<feature type="modified residue" description="4-aspartylphosphate" evidence="10">
    <location>
        <position position="55"/>
    </location>
</feature>
<dbReference type="PROSITE" id="PS50110">
    <property type="entry name" value="RESPONSE_REGULATORY"/>
    <property type="match status" value="1"/>
</dbReference>
<organism evidence="13 14">
    <name type="scientific">Robinsoniella peoriensis</name>
    <dbReference type="NCBI Taxonomy" id="180332"/>
    <lineage>
        <taxon>Bacteria</taxon>
        <taxon>Bacillati</taxon>
        <taxon>Bacillota</taxon>
        <taxon>Clostridia</taxon>
        <taxon>Lachnospirales</taxon>
        <taxon>Lachnospiraceae</taxon>
        <taxon>Robinsoniella</taxon>
    </lineage>
</organism>
<evidence type="ECO:0000256" key="6">
    <source>
        <dbReference type="ARBA" id="ARBA00023015"/>
    </source>
</evidence>
<evidence type="ECO:0000256" key="9">
    <source>
        <dbReference type="ARBA" id="ARBA00024867"/>
    </source>
</evidence>
<evidence type="ECO:0000256" key="7">
    <source>
        <dbReference type="ARBA" id="ARBA00023125"/>
    </source>
</evidence>
<dbReference type="GO" id="GO:0000160">
    <property type="term" value="P:phosphorelay signal transduction system"/>
    <property type="evidence" value="ECO:0007669"/>
    <property type="project" value="UniProtKB-KW"/>
</dbReference>
<evidence type="ECO:0000256" key="4">
    <source>
        <dbReference type="ARBA" id="ARBA00022553"/>
    </source>
</evidence>
<proteinExistence type="predicted"/>
<keyword evidence="14" id="KW-1185">Reference proteome</keyword>
<dbReference type="PANTHER" id="PTHR42713:SF3">
    <property type="entry name" value="TRANSCRIPTIONAL REGULATORY PROTEIN HPTR"/>
    <property type="match status" value="1"/>
</dbReference>
<dbReference type="SMART" id="SM00448">
    <property type="entry name" value="REC"/>
    <property type="match status" value="1"/>
</dbReference>
<dbReference type="GO" id="GO:0003700">
    <property type="term" value="F:DNA-binding transcription factor activity"/>
    <property type="evidence" value="ECO:0007669"/>
    <property type="project" value="InterPro"/>
</dbReference>
<comment type="function">
    <text evidence="9">May play the central regulatory role in sporulation. It may be an element of the effector pathway responsible for the activation of sporulation genes in response to nutritional stress. Spo0A may act in concert with spo0H (a sigma factor) to control the expression of some genes that are critical to the sporulation process.</text>
</comment>
<reference evidence="13 14" key="1">
    <citation type="journal article" date="2019" name="Anaerobe">
        <title>Detection of Robinsoniella peoriensis in multiple bone samples of a trauma patient.</title>
        <authorList>
            <person name="Schrottner P."/>
            <person name="Hartwich K."/>
            <person name="Bunk B."/>
            <person name="Schober I."/>
            <person name="Helbig S."/>
            <person name="Rudolph W.W."/>
            <person name="Gunzer F."/>
        </authorList>
    </citation>
    <scope>NUCLEOTIDE SEQUENCE [LARGE SCALE GENOMIC DNA]</scope>
    <source>
        <strain evidence="13 14">DSM 106044</strain>
    </source>
</reference>
<keyword evidence="6" id="KW-0805">Transcription regulation</keyword>
<protein>
    <recommendedName>
        <fullName evidence="2">Stage 0 sporulation protein A homolog</fullName>
    </recommendedName>
</protein>
<evidence type="ECO:0000256" key="8">
    <source>
        <dbReference type="ARBA" id="ARBA00023163"/>
    </source>
</evidence>
<dbReference type="CDD" id="cd17536">
    <property type="entry name" value="REC_YesN-like"/>
    <property type="match status" value="1"/>
</dbReference>
<evidence type="ECO:0000313" key="13">
    <source>
        <dbReference type="EMBL" id="TLC99625.1"/>
    </source>
</evidence>
<dbReference type="EMBL" id="QGQD01000068">
    <property type="protein sequence ID" value="TLC99625.1"/>
    <property type="molecule type" value="Genomic_DNA"/>
</dbReference>
<dbReference type="InterPro" id="IPR018060">
    <property type="entry name" value="HTH_AraC"/>
</dbReference>
<gene>
    <name evidence="13" type="ORF">DSM106044_03576</name>
</gene>
<dbReference type="Gene3D" id="3.40.50.2300">
    <property type="match status" value="1"/>
</dbReference>
<name>A0A4U8QCF6_9FIRM</name>
<evidence type="ECO:0000259" key="12">
    <source>
        <dbReference type="PROSITE" id="PS50110"/>
    </source>
</evidence>
<dbReference type="SUPFAM" id="SSF52172">
    <property type="entry name" value="CheY-like"/>
    <property type="match status" value="1"/>
</dbReference>
<dbReference type="SMART" id="SM00342">
    <property type="entry name" value="HTH_ARAC"/>
    <property type="match status" value="1"/>
</dbReference>
<keyword evidence="3" id="KW-0963">Cytoplasm</keyword>
<evidence type="ECO:0000256" key="1">
    <source>
        <dbReference type="ARBA" id="ARBA00004496"/>
    </source>
</evidence>
<dbReference type="Proteomes" id="UP000306509">
    <property type="component" value="Unassembled WGS sequence"/>
</dbReference>
<keyword evidence="5" id="KW-0902">Two-component regulatory system</keyword>
<dbReference type="Pfam" id="PF00072">
    <property type="entry name" value="Response_reg"/>
    <property type="match status" value="1"/>
</dbReference>
<dbReference type="InterPro" id="IPR051552">
    <property type="entry name" value="HptR"/>
</dbReference>
<dbReference type="GO" id="GO:0043565">
    <property type="term" value="F:sequence-specific DNA binding"/>
    <property type="evidence" value="ECO:0007669"/>
    <property type="project" value="InterPro"/>
</dbReference>
<dbReference type="Pfam" id="PF12833">
    <property type="entry name" value="HTH_18"/>
    <property type="match status" value="1"/>
</dbReference>
<dbReference type="InterPro" id="IPR001789">
    <property type="entry name" value="Sig_transdc_resp-reg_receiver"/>
</dbReference>
<evidence type="ECO:0000256" key="3">
    <source>
        <dbReference type="ARBA" id="ARBA00022490"/>
    </source>
</evidence>
<accession>A0A4U8QCF6</accession>
<dbReference type="GO" id="GO:0005737">
    <property type="term" value="C:cytoplasm"/>
    <property type="evidence" value="ECO:0007669"/>
    <property type="project" value="UniProtKB-SubCell"/>
</dbReference>
<evidence type="ECO:0000259" key="11">
    <source>
        <dbReference type="PROSITE" id="PS01124"/>
    </source>
</evidence>
<evidence type="ECO:0000313" key="14">
    <source>
        <dbReference type="Proteomes" id="UP000306509"/>
    </source>
</evidence>
<keyword evidence="8" id="KW-0804">Transcription</keyword>
<dbReference type="AlphaFoldDB" id="A0A4U8QCF6"/>
<comment type="subcellular location">
    <subcellularLocation>
        <location evidence="1">Cytoplasm</location>
    </subcellularLocation>
</comment>
<dbReference type="PANTHER" id="PTHR42713">
    <property type="entry name" value="HISTIDINE KINASE-RELATED"/>
    <property type="match status" value="1"/>
</dbReference>
<feature type="domain" description="HTH araC/xylS-type" evidence="11">
    <location>
        <begin position="421"/>
        <end position="519"/>
    </location>
</feature>
<feature type="domain" description="Response regulatory" evidence="12">
    <location>
        <begin position="3"/>
        <end position="119"/>
    </location>
</feature>
<sequence>MYKVIIADDEPLLRFAVRNLLRWEDYGFVVEGEAGDGLEVLKMVQEINPDLIFTDIRMPNMDGLEMVKLLHEESAASVVILSNYDDFNYAQAALRLGVDDYVLKSALDEEHLERILEKVRRKLEAYQQQNPPQGNLERKTNNMTTILKEMIQRKGVTDIIAEAEPQLLSLLNGMYYVIFVTDSEADYLHRIYESAENSPISMFNNFIENIVRDRLHNRGCYFFIKDAGCVVVLSRLDFDELDGKGLLHSITNLLERYTNRIYLAGISRFGQGTEQFYTLYKESVFAADRYFFDQTKRVISYDAVNAQSSDHMRTLLERIFEQAGEMSWVSGIPLTILEMLDELKDTQLLSANCKTILSNVLLLYGMKLTGDHNEFMNLNERFAEKVQYAGTYSVMRQEVESLLDCMGTCVNEMGKYSLPVLQTIQWIKDNYRERITLVLAAEQMAVHPNHLSRIFSQQTGNSFSAYLNDYRMERAKALLLDRALSVQEIGEKVGIPNGKYFGDAFKKWCGMSPREYRQMVLKQK</sequence>
<evidence type="ECO:0000256" key="2">
    <source>
        <dbReference type="ARBA" id="ARBA00018672"/>
    </source>
</evidence>
<dbReference type="PROSITE" id="PS01124">
    <property type="entry name" value="HTH_ARAC_FAMILY_2"/>
    <property type="match status" value="1"/>
</dbReference>
<dbReference type="RefSeq" id="WP_138003203.1">
    <property type="nucleotide sequence ID" value="NZ_QGQD01000068.1"/>
</dbReference>
<dbReference type="SUPFAM" id="SSF46689">
    <property type="entry name" value="Homeodomain-like"/>
    <property type="match status" value="2"/>
</dbReference>